<reference evidence="1 2" key="1">
    <citation type="journal article" date="2019" name="Int. J. Syst. Evol. Microbiol.">
        <title>Capsulimonas corticalis gen. nov., sp. nov., an aerobic capsulated bacterium, of a novel bacterial order, Capsulimonadales ord. nov., of the class Armatimonadia of the phylum Armatimonadetes.</title>
        <authorList>
            <person name="Li J."/>
            <person name="Kudo C."/>
            <person name="Tonouchi A."/>
        </authorList>
    </citation>
    <scope>NUCLEOTIDE SEQUENCE [LARGE SCALE GENOMIC DNA]</scope>
    <source>
        <strain evidence="1 2">AX-7</strain>
    </source>
</reference>
<proteinExistence type="predicted"/>
<evidence type="ECO:0000313" key="2">
    <source>
        <dbReference type="Proteomes" id="UP000287394"/>
    </source>
</evidence>
<sequence length="106" mass="11539">MDKTLKEITAPEVALTANSQRLTVIPSPLTEPGAGFCVLCGTLNHILTLECYNCGWRGALSENKVDAPGIGQPTKSSTRRVLQWCQSVTRWFYPIGGVANEYSPGR</sequence>
<dbReference type="AlphaFoldDB" id="A0A402CWD1"/>
<keyword evidence="2" id="KW-1185">Reference proteome</keyword>
<dbReference type="EMBL" id="AP025739">
    <property type="protein sequence ID" value="BDI34103.1"/>
    <property type="molecule type" value="Genomic_DNA"/>
</dbReference>
<protein>
    <submittedName>
        <fullName evidence="1">Uncharacterized protein</fullName>
    </submittedName>
</protein>
<dbReference type="RefSeq" id="WP_119321647.1">
    <property type="nucleotide sequence ID" value="NZ_AP025739.1"/>
</dbReference>
<gene>
    <name evidence="1" type="ORF">CCAX7_61540</name>
</gene>
<accession>A0A402CWD1</accession>
<name>A0A402CWD1_9BACT</name>
<evidence type="ECO:0000313" key="1">
    <source>
        <dbReference type="EMBL" id="BDI34103.1"/>
    </source>
</evidence>
<organism evidence="1 2">
    <name type="scientific">Capsulimonas corticalis</name>
    <dbReference type="NCBI Taxonomy" id="2219043"/>
    <lineage>
        <taxon>Bacteria</taxon>
        <taxon>Bacillati</taxon>
        <taxon>Armatimonadota</taxon>
        <taxon>Armatimonadia</taxon>
        <taxon>Capsulimonadales</taxon>
        <taxon>Capsulimonadaceae</taxon>
        <taxon>Capsulimonas</taxon>
    </lineage>
</organism>
<dbReference type="Proteomes" id="UP000287394">
    <property type="component" value="Chromosome"/>
</dbReference>
<dbReference type="KEGG" id="ccot:CCAX7_61540"/>